<keyword evidence="10" id="KW-1185">Reference proteome</keyword>
<comment type="subcellular location">
    <subcellularLocation>
        <location evidence="1">Membrane</location>
        <topology evidence="1">Multi-pass membrane protein</topology>
    </subcellularLocation>
</comment>
<feature type="transmembrane region" description="Helical" evidence="7">
    <location>
        <begin position="154"/>
        <end position="176"/>
    </location>
</feature>
<feature type="transmembrane region" description="Helical" evidence="7">
    <location>
        <begin position="128"/>
        <end position="148"/>
    </location>
</feature>
<feature type="transmembrane region" description="Helical" evidence="7">
    <location>
        <begin position="101"/>
        <end position="121"/>
    </location>
</feature>
<name>A0A4U5N487_STECR</name>
<keyword evidence="2" id="KW-0813">Transport</keyword>
<evidence type="ECO:0000256" key="5">
    <source>
        <dbReference type="ARBA" id="ARBA00022989"/>
    </source>
</evidence>
<feature type="transmembrane region" description="Helical" evidence="7">
    <location>
        <begin position="27"/>
        <end position="52"/>
    </location>
</feature>
<dbReference type="Gene3D" id="1.20.1250.20">
    <property type="entry name" value="MFS general substrate transporter like domains"/>
    <property type="match status" value="2"/>
</dbReference>
<evidence type="ECO:0000256" key="3">
    <source>
        <dbReference type="ARBA" id="ARBA00022692"/>
    </source>
</evidence>
<evidence type="ECO:0000256" key="4">
    <source>
        <dbReference type="ARBA" id="ARBA00022847"/>
    </source>
</evidence>
<protein>
    <recommendedName>
        <fullName evidence="8">Major facilitator superfamily (MFS) profile domain-containing protein</fullName>
    </recommendedName>
</protein>
<keyword evidence="3 7" id="KW-0812">Transmembrane</keyword>
<dbReference type="InterPro" id="IPR011701">
    <property type="entry name" value="MFS"/>
</dbReference>
<evidence type="ECO:0000256" key="7">
    <source>
        <dbReference type="SAM" id="Phobius"/>
    </source>
</evidence>
<feature type="transmembrane region" description="Helical" evidence="7">
    <location>
        <begin position="449"/>
        <end position="468"/>
    </location>
</feature>
<evidence type="ECO:0000259" key="8">
    <source>
        <dbReference type="PROSITE" id="PS50850"/>
    </source>
</evidence>
<evidence type="ECO:0000256" key="1">
    <source>
        <dbReference type="ARBA" id="ARBA00004141"/>
    </source>
</evidence>
<evidence type="ECO:0000313" key="9">
    <source>
        <dbReference type="EMBL" id="TKR77168.1"/>
    </source>
</evidence>
<evidence type="ECO:0000256" key="6">
    <source>
        <dbReference type="ARBA" id="ARBA00023136"/>
    </source>
</evidence>
<feature type="transmembrane region" description="Helical" evidence="7">
    <location>
        <begin position="413"/>
        <end position="437"/>
    </location>
</feature>
<organism evidence="9 10">
    <name type="scientific">Steinernema carpocapsae</name>
    <name type="common">Entomopathogenic nematode</name>
    <dbReference type="NCBI Taxonomy" id="34508"/>
    <lineage>
        <taxon>Eukaryota</taxon>
        <taxon>Metazoa</taxon>
        <taxon>Ecdysozoa</taxon>
        <taxon>Nematoda</taxon>
        <taxon>Chromadorea</taxon>
        <taxon>Rhabditida</taxon>
        <taxon>Tylenchina</taxon>
        <taxon>Panagrolaimomorpha</taxon>
        <taxon>Strongyloidoidea</taxon>
        <taxon>Steinernematidae</taxon>
        <taxon>Steinernema</taxon>
    </lineage>
</organism>
<dbReference type="SUPFAM" id="SSF103473">
    <property type="entry name" value="MFS general substrate transporter"/>
    <property type="match status" value="1"/>
</dbReference>
<comment type="caution">
    <text evidence="9">The sequence shown here is derived from an EMBL/GenBank/DDBJ whole genome shotgun (WGS) entry which is preliminary data.</text>
</comment>
<dbReference type="GO" id="GO:0015293">
    <property type="term" value="F:symporter activity"/>
    <property type="evidence" value="ECO:0007669"/>
    <property type="project" value="UniProtKB-KW"/>
</dbReference>
<dbReference type="EMBL" id="AZBU02000005">
    <property type="protein sequence ID" value="TKR77168.1"/>
    <property type="molecule type" value="Genomic_DNA"/>
</dbReference>
<keyword evidence="5 7" id="KW-1133">Transmembrane helix</keyword>
<sequence>MDPPPPPPQKQQSVDQSIVIFGTRTRFFMIALVLMSLSAVWSNILTFNFAVICMHPHRRLNGTYMSLANIEESPGHNPEDPHVISFFGEQIIWYNSNETSMLVAIVAVGALLANLGSGVLINHFGIRSIFGLLGILSSVATILIPTAARLGLPYFLFVRFLQGVAFSGNFAVIGSFTDRWTYHKQNGMFVSTLVAHLQLSQAITMPVSSVLCTSFGWPSVYYFHGIVSLFIFTVFVFVYRNNPGKHPMVGDVEMKKIAHGKEQISKAEQRSIPYSSILKSWPVWAVWVASLGCVCTVNLMALFAPTYLHTVLGFEVKHTGISAAIPPLLQFLIKVSCGIISDKLKNIPETKKMKCFNTVSFVGSALCLAILGFMNTDLQLICLALIAGSTGFLGLTTGGFFKATPLIARHYSSFVMGNISFTFTSSMLLIPVLVSYLVVENTPEEWRNVFLSIALILLVTNAFFVIFGSSSPQPWTISQSRMQSANDMTAVKKPGSHGGNKIHCAS</sequence>
<dbReference type="PANTHER" id="PTHR45757:SF23">
    <property type="entry name" value="MAJOR FACILITATOR SUPERFAMILY (MFS) PROFILE DOMAIN-CONTAINING PROTEIN"/>
    <property type="match status" value="1"/>
</dbReference>
<evidence type="ECO:0000313" key="10">
    <source>
        <dbReference type="Proteomes" id="UP000298663"/>
    </source>
</evidence>
<feature type="domain" description="Major facilitator superfamily (MFS) profile" evidence="8">
    <location>
        <begin position="34"/>
        <end position="472"/>
    </location>
</feature>
<proteinExistence type="predicted"/>
<dbReference type="PANTHER" id="PTHR45757">
    <property type="entry name" value="PROTEIN CBG23364-RELATED"/>
    <property type="match status" value="1"/>
</dbReference>
<dbReference type="Proteomes" id="UP000298663">
    <property type="component" value="Unassembled WGS sequence"/>
</dbReference>
<feature type="transmembrane region" description="Helical" evidence="7">
    <location>
        <begin position="353"/>
        <end position="372"/>
    </location>
</feature>
<feature type="transmembrane region" description="Helical" evidence="7">
    <location>
        <begin position="378"/>
        <end position="401"/>
    </location>
</feature>
<reference evidence="9 10" key="1">
    <citation type="journal article" date="2015" name="Genome Biol.">
        <title>Comparative genomics of Steinernema reveals deeply conserved gene regulatory networks.</title>
        <authorList>
            <person name="Dillman A.R."/>
            <person name="Macchietto M."/>
            <person name="Porter C.F."/>
            <person name="Rogers A."/>
            <person name="Williams B."/>
            <person name="Antoshechkin I."/>
            <person name="Lee M.M."/>
            <person name="Goodwin Z."/>
            <person name="Lu X."/>
            <person name="Lewis E.E."/>
            <person name="Goodrich-Blair H."/>
            <person name="Stock S.P."/>
            <person name="Adams B.J."/>
            <person name="Sternberg P.W."/>
            <person name="Mortazavi A."/>
        </authorList>
    </citation>
    <scope>NUCLEOTIDE SEQUENCE [LARGE SCALE GENOMIC DNA]</scope>
    <source>
        <strain evidence="9 10">ALL</strain>
    </source>
</reference>
<accession>A0A4U5N487</accession>
<reference evidence="9 10" key="2">
    <citation type="journal article" date="2019" name="G3 (Bethesda)">
        <title>Hybrid Assembly of the Genome of the Entomopathogenic Nematode Steinernema carpocapsae Identifies the X-Chromosome.</title>
        <authorList>
            <person name="Serra L."/>
            <person name="Macchietto M."/>
            <person name="Macias-Munoz A."/>
            <person name="McGill C.J."/>
            <person name="Rodriguez I.M."/>
            <person name="Rodriguez B."/>
            <person name="Murad R."/>
            <person name="Mortazavi A."/>
        </authorList>
    </citation>
    <scope>NUCLEOTIDE SEQUENCE [LARGE SCALE GENOMIC DNA]</scope>
    <source>
        <strain evidence="9 10">ALL</strain>
    </source>
</reference>
<gene>
    <name evidence="9" type="ORF">L596_018188</name>
</gene>
<dbReference type="GO" id="GO:0016020">
    <property type="term" value="C:membrane"/>
    <property type="evidence" value="ECO:0007669"/>
    <property type="project" value="UniProtKB-SubCell"/>
</dbReference>
<dbReference type="InterPro" id="IPR036259">
    <property type="entry name" value="MFS_trans_sf"/>
</dbReference>
<keyword evidence="6 7" id="KW-0472">Membrane</keyword>
<dbReference type="STRING" id="34508.A0A4U5N487"/>
<dbReference type="InterPro" id="IPR020846">
    <property type="entry name" value="MFS_dom"/>
</dbReference>
<dbReference type="PROSITE" id="PS50850">
    <property type="entry name" value="MFS"/>
    <property type="match status" value="1"/>
</dbReference>
<evidence type="ECO:0000256" key="2">
    <source>
        <dbReference type="ARBA" id="ARBA00022448"/>
    </source>
</evidence>
<feature type="transmembrane region" description="Helical" evidence="7">
    <location>
        <begin position="284"/>
        <end position="308"/>
    </location>
</feature>
<dbReference type="Pfam" id="PF07690">
    <property type="entry name" value="MFS_1"/>
    <property type="match status" value="1"/>
</dbReference>
<feature type="transmembrane region" description="Helical" evidence="7">
    <location>
        <begin position="220"/>
        <end position="239"/>
    </location>
</feature>
<dbReference type="FunFam" id="1.20.1250.20:FF:000003">
    <property type="entry name" value="Solute carrier family 17 member 3"/>
    <property type="match status" value="1"/>
</dbReference>
<dbReference type="OrthoDB" id="2985014at2759"/>
<dbReference type="AlphaFoldDB" id="A0A4U5N487"/>
<feature type="transmembrane region" description="Helical" evidence="7">
    <location>
        <begin position="320"/>
        <end position="341"/>
    </location>
</feature>
<keyword evidence="4" id="KW-0769">Symport</keyword>